<dbReference type="Proteomes" id="UP001209878">
    <property type="component" value="Unassembled WGS sequence"/>
</dbReference>
<dbReference type="AlphaFoldDB" id="A0AAD9K6J9"/>
<proteinExistence type="predicted"/>
<reference evidence="1" key="1">
    <citation type="journal article" date="2023" name="Mol. Biol. Evol.">
        <title>Third-Generation Sequencing Reveals the Adaptive Role of the Epigenome in Three Deep-Sea Polychaetes.</title>
        <authorList>
            <person name="Perez M."/>
            <person name="Aroh O."/>
            <person name="Sun Y."/>
            <person name="Lan Y."/>
            <person name="Juniper S.K."/>
            <person name="Young C.R."/>
            <person name="Angers B."/>
            <person name="Qian P.Y."/>
        </authorList>
    </citation>
    <scope>NUCLEOTIDE SEQUENCE</scope>
    <source>
        <strain evidence="1">R07B-5</strain>
    </source>
</reference>
<gene>
    <name evidence="1" type="ORF">NP493_1363g00014</name>
</gene>
<name>A0AAD9K6J9_RIDPI</name>
<accession>A0AAD9K6J9</accession>
<organism evidence="1 2">
    <name type="scientific">Ridgeia piscesae</name>
    <name type="common">Tubeworm</name>
    <dbReference type="NCBI Taxonomy" id="27915"/>
    <lineage>
        <taxon>Eukaryota</taxon>
        <taxon>Metazoa</taxon>
        <taxon>Spiralia</taxon>
        <taxon>Lophotrochozoa</taxon>
        <taxon>Annelida</taxon>
        <taxon>Polychaeta</taxon>
        <taxon>Sedentaria</taxon>
        <taxon>Canalipalpata</taxon>
        <taxon>Sabellida</taxon>
        <taxon>Siboglinidae</taxon>
        <taxon>Ridgeia</taxon>
    </lineage>
</organism>
<evidence type="ECO:0000313" key="1">
    <source>
        <dbReference type="EMBL" id="KAK2165471.1"/>
    </source>
</evidence>
<keyword evidence="2" id="KW-1185">Reference proteome</keyword>
<protein>
    <submittedName>
        <fullName evidence="1">Uncharacterized protein</fullName>
    </submittedName>
</protein>
<evidence type="ECO:0000313" key="2">
    <source>
        <dbReference type="Proteomes" id="UP001209878"/>
    </source>
</evidence>
<dbReference type="EMBL" id="JAODUO010001363">
    <property type="protein sequence ID" value="KAK2165471.1"/>
    <property type="molecule type" value="Genomic_DNA"/>
</dbReference>
<sequence>MYAQCTYLVLMDLVPSYLSVYGSVQPIHSEAPVSRSREFQIRLFVIHSSPPSSICSVRCRVAAIS</sequence>
<comment type="caution">
    <text evidence="1">The sequence shown here is derived from an EMBL/GenBank/DDBJ whole genome shotgun (WGS) entry which is preliminary data.</text>
</comment>